<sequence length="572" mass="63709">MKPGAGGGAFEWVDSELVNALKSGHWLLVDNVNFCSASVLDRLNALLEPNGVLTINERGTVDGRIPTIAPHPDFRLFFAMDPKYGEVSRAMRNRGIEIYMLGEDEGQPFSKRDVFSMLKNCSRLTDNALCDWLFSLHEDLKAYTSVGDRPVLSDLLQAGSMTASLLEHGIGRTEAVSHATDDVYVSRRRNAASKRDTKALVSNHLLRLPPGGSSADTDWMSLTRLWPEDTDQLTMVKEEGKLLLTLVKEIQSSQARHDPLLWATRLQTAALIYASVQSERSWQLSLDWLESLHAPLSRIIKEGVTGTAAISVPGAADCRMDVDTTDHGRTEDKSELALQGYESARTLTAGCLKLVFHGDIWPRLKSSLAAAFGSSKQASSLITGQAWDLNQNPLATKRARVELKTELYIAANEQRVEAALSEAGKLIQRLQLSLRAYTVAKSLKEKVELLEKMRSKMTNLEQIKERPKEKVVHLSTEDDHNQTENSRCPPSKFKGLVSAPDRKQFISLEILISSGSHVVIEIECHKKDLHPRRFSLEHRWPSAAWCFELETPCYRGRPESSLTGPEALCLIM</sequence>
<evidence type="ECO:0000256" key="3">
    <source>
        <dbReference type="SAM" id="MobiDB-lite"/>
    </source>
</evidence>
<dbReference type="Pfam" id="PF07728">
    <property type="entry name" value="AAA_5"/>
    <property type="match status" value="1"/>
</dbReference>
<evidence type="ECO:0000313" key="6">
    <source>
        <dbReference type="Proteomes" id="UP001283361"/>
    </source>
</evidence>
<feature type="domain" description="ATPase dynein-related AAA" evidence="4">
    <location>
        <begin position="7"/>
        <end position="89"/>
    </location>
</feature>
<dbReference type="Gene3D" id="3.40.50.300">
    <property type="entry name" value="P-loop containing nucleotide triphosphate hydrolases"/>
    <property type="match status" value="1"/>
</dbReference>
<gene>
    <name evidence="5" type="ORF">RRG08_009947</name>
</gene>
<dbReference type="InterPro" id="IPR011704">
    <property type="entry name" value="ATPase_dyneun-rel_AAA"/>
</dbReference>
<dbReference type="AlphaFoldDB" id="A0AAE1ARR1"/>
<evidence type="ECO:0000256" key="1">
    <source>
        <dbReference type="ARBA" id="ARBA00022741"/>
    </source>
</evidence>
<dbReference type="PANTHER" id="PTHR48103:SF2">
    <property type="entry name" value="MIDASIN"/>
    <property type="match status" value="1"/>
</dbReference>
<keyword evidence="6" id="KW-1185">Reference proteome</keyword>
<dbReference type="InterPro" id="IPR027417">
    <property type="entry name" value="P-loop_NTPase"/>
</dbReference>
<dbReference type="GO" id="GO:0030687">
    <property type="term" value="C:preribosome, large subunit precursor"/>
    <property type="evidence" value="ECO:0007669"/>
    <property type="project" value="TreeGrafter"/>
</dbReference>
<dbReference type="PANTHER" id="PTHR48103">
    <property type="entry name" value="MIDASIN-RELATED"/>
    <property type="match status" value="1"/>
</dbReference>
<proteinExistence type="predicted"/>
<comment type="caution">
    <text evidence="5">The sequence shown here is derived from an EMBL/GenBank/DDBJ whole genome shotgun (WGS) entry which is preliminary data.</text>
</comment>
<dbReference type="GO" id="GO:0000027">
    <property type="term" value="P:ribosomal large subunit assembly"/>
    <property type="evidence" value="ECO:0007669"/>
    <property type="project" value="TreeGrafter"/>
</dbReference>
<dbReference type="EMBL" id="JAWDGP010001363">
    <property type="protein sequence ID" value="KAK3792589.1"/>
    <property type="molecule type" value="Genomic_DNA"/>
</dbReference>
<evidence type="ECO:0000259" key="4">
    <source>
        <dbReference type="Pfam" id="PF07728"/>
    </source>
</evidence>
<organism evidence="5 6">
    <name type="scientific">Elysia crispata</name>
    <name type="common">lettuce slug</name>
    <dbReference type="NCBI Taxonomy" id="231223"/>
    <lineage>
        <taxon>Eukaryota</taxon>
        <taxon>Metazoa</taxon>
        <taxon>Spiralia</taxon>
        <taxon>Lophotrochozoa</taxon>
        <taxon>Mollusca</taxon>
        <taxon>Gastropoda</taxon>
        <taxon>Heterobranchia</taxon>
        <taxon>Euthyneura</taxon>
        <taxon>Panpulmonata</taxon>
        <taxon>Sacoglossa</taxon>
        <taxon>Placobranchoidea</taxon>
        <taxon>Plakobranchidae</taxon>
        <taxon>Elysia</taxon>
    </lineage>
</organism>
<dbReference type="GO" id="GO:0000055">
    <property type="term" value="P:ribosomal large subunit export from nucleus"/>
    <property type="evidence" value="ECO:0007669"/>
    <property type="project" value="TreeGrafter"/>
</dbReference>
<feature type="compositionally biased region" description="Basic and acidic residues" evidence="3">
    <location>
        <begin position="467"/>
        <end position="482"/>
    </location>
</feature>
<dbReference type="Proteomes" id="UP001283361">
    <property type="component" value="Unassembled WGS sequence"/>
</dbReference>
<protein>
    <recommendedName>
        <fullName evidence="4">ATPase dynein-related AAA domain-containing protein</fullName>
    </recommendedName>
</protein>
<keyword evidence="1" id="KW-0547">Nucleotide-binding</keyword>
<dbReference type="GO" id="GO:0005634">
    <property type="term" value="C:nucleus"/>
    <property type="evidence" value="ECO:0007669"/>
    <property type="project" value="TreeGrafter"/>
</dbReference>
<reference evidence="5" key="1">
    <citation type="journal article" date="2023" name="G3 (Bethesda)">
        <title>A reference genome for the long-term kleptoplast-retaining sea slug Elysia crispata morphotype clarki.</title>
        <authorList>
            <person name="Eastman K.E."/>
            <person name="Pendleton A.L."/>
            <person name="Shaikh M.A."/>
            <person name="Suttiyut T."/>
            <person name="Ogas R."/>
            <person name="Tomko P."/>
            <person name="Gavelis G."/>
            <person name="Widhalm J.R."/>
            <person name="Wisecaver J.H."/>
        </authorList>
    </citation>
    <scope>NUCLEOTIDE SEQUENCE</scope>
    <source>
        <strain evidence="5">ECLA1</strain>
    </source>
</reference>
<feature type="region of interest" description="Disordered" evidence="3">
    <location>
        <begin position="467"/>
        <end position="490"/>
    </location>
</feature>
<evidence type="ECO:0000256" key="2">
    <source>
        <dbReference type="ARBA" id="ARBA00022840"/>
    </source>
</evidence>
<dbReference type="GO" id="GO:0005524">
    <property type="term" value="F:ATP binding"/>
    <property type="evidence" value="ECO:0007669"/>
    <property type="project" value="UniProtKB-KW"/>
</dbReference>
<dbReference type="GO" id="GO:0016887">
    <property type="term" value="F:ATP hydrolysis activity"/>
    <property type="evidence" value="ECO:0007669"/>
    <property type="project" value="InterPro"/>
</dbReference>
<keyword evidence="2" id="KW-0067">ATP-binding</keyword>
<accession>A0AAE1ARR1</accession>
<dbReference type="SUPFAM" id="SSF52540">
    <property type="entry name" value="P-loop containing nucleoside triphosphate hydrolases"/>
    <property type="match status" value="1"/>
</dbReference>
<evidence type="ECO:0000313" key="5">
    <source>
        <dbReference type="EMBL" id="KAK3792589.1"/>
    </source>
</evidence>
<name>A0AAE1ARR1_9GAST</name>